<keyword evidence="1" id="KW-0560">Oxidoreductase</keyword>
<dbReference type="InterPro" id="IPR023210">
    <property type="entry name" value="NADP_OxRdtase_dom"/>
</dbReference>
<reference evidence="3 4" key="1">
    <citation type="journal article" date="2024" name="Nat. Commun.">
        <title>Phylogenomics reveals the evolutionary origins of lichenization in chlorophyte algae.</title>
        <authorList>
            <person name="Puginier C."/>
            <person name="Libourel C."/>
            <person name="Otte J."/>
            <person name="Skaloud P."/>
            <person name="Haon M."/>
            <person name="Grisel S."/>
            <person name="Petersen M."/>
            <person name="Berrin J.G."/>
            <person name="Delaux P.M."/>
            <person name="Dal Grande F."/>
            <person name="Keller J."/>
        </authorList>
    </citation>
    <scope>NUCLEOTIDE SEQUENCE [LARGE SCALE GENOMIC DNA]</scope>
    <source>
        <strain evidence="3 4">SAG 2036</strain>
    </source>
</reference>
<dbReference type="AlphaFoldDB" id="A0AAW1NV20"/>
<feature type="domain" description="NADP-dependent oxidoreductase" evidence="2">
    <location>
        <begin position="65"/>
        <end position="328"/>
    </location>
</feature>
<dbReference type="InterPro" id="IPR018170">
    <property type="entry name" value="Aldo/ket_reductase_CS"/>
</dbReference>
<dbReference type="PANTHER" id="PTHR11732">
    <property type="entry name" value="ALDO/KETO REDUCTASE"/>
    <property type="match status" value="1"/>
</dbReference>
<comment type="caution">
    <text evidence="3">The sequence shown here is derived from an EMBL/GenBank/DDBJ whole genome shotgun (WGS) entry which is preliminary data.</text>
</comment>
<dbReference type="FunFam" id="3.20.20.100:FF:000002">
    <property type="entry name" value="2,5-diketo-D-gluconic acid reductase A"/>
    <property type="match status" value="1"/>
</dbReference>
<dbReference type="SUPFAM" id="SSF51430">
    <property type="entry name" value="NAD(P)-linked oxidoreductase"/>
    <property type="match status" value="1"/>
</dbReference>
<dbReference type="PROSITE" id="PS00798">
    <property type="entry name" value="ALDOKETO_REDUCTASE_1"/>
    <property type="match status" value="1"/>
</dbReference>
<dbReference type="InterPro" id="IPR036812">
    <property type="entry name" value="NAD(P)_OxRdtase_dom_sf"/>
</dbReference>
<sequence>MYIGSISTVRPRNRVVLASAASVAAVLLIGLAAFSFWPTHQAEPVSITPTPTAKLNSGHHIPLLGLGTSGATGQAATDAIVSAVAMGYRHIDTAAMYGNEADIGKALSAIFKEGFKREDLWVTTKLRTEDHAQRDVEPALRASLERLQLDYVDLFLVHWPVTNHPGPTLDPPMQETWAGMEGVAKKGLARSIGISNQSPEKIEKWFSNVTIYPAVNQIEMHPDWRNDRVLEFCKSKGIHVTAYAPMSSPGTMSKTGQHVPNLQEDPTILEIASNTNSTPQQVLLRWGLQHGDNEHVSVIPKSANPDHQKGNFGALQGTLSEDDFATISGFKFQQRFFIGAGGFINKDGPWYTYKDLWDEDPPENP</sequence>
<evidence type="ECO:0000256" key="1">
    <source>
        <dbReference type="ARBA" id="ARBA00023002"/>
    </source>
</evidence>
<gene>
    <name evidence="3" type="ORF">WJX73_010217</name>
</gene>
<organism evidence="3 4">
    <name type="scientific">Symbiochloris irregularis</name>
    <dbReference type="NCBI Taxonomy" id="706552"/>
    <lineage>
        <taxon>Eukaryota</taxon>
        <taxon>Viridiplantae</taxon>
        <taxon>Chlorophyta</taxon>
        <taxon>core chlorophytes</taxon>
        <taxon>Trebouxiophyceae</taxon>
        <taxon>Trebouxiales</taxon>
        <taxon>Trebouxiaceae</taxon>
        <taxon>Symbiochloris</taxon>
    </lineage>
</organism>
<dbReference type="PRINTS" id="PR00069">
    <property type="entry name" value="ALDKETRDTASE"/>
</dbReference>
<evidence type="ECO:0000313" key="4">
    <source>
        <dbReference type="Proteomes" id="UP001465755"/>
    </source>
</evidence>
<dbReference type="Proteomes" id="UP001465755">
    <property type="component" value="Unassembled WGS sequence"/>
</dbReference>
<name>A0AAW1NV20_9CHLO</name>
<dbReference type="Pfam" id="PF00248">
    <property type="entry name" value="Aldo_ket_red"/>
    <property type="match status" value="1"/>
</dbReference>
<accession>A0AAW1NV20</accession>
<proteinExistence type="predicted"/>
<dbReference type="GO" id="GO:0016616">
    <property type="term" value="F:oxidoreductase activity, acting on the CH-OH group of donors, NAD or NADP as acceptor"/>
    <property type="evidence" value="ECO:0007669"/>
    <property type="project" value="UniProtKB-ARBA"/>
</dbReference>
<evidence type="ECO:0000259" key="2">
    <source>
        <dbReference type="Pfam" id="PF00248"/>
    </source>
</evidence>
<protein>
    <recommendedName>
        <fullName evidence="2">NADP-dependent oxidoreductase domain-containing protein</fullName>
    </recommendedName>
</protein>
<keyword evidence="4" id="KW-1185">Reference proteome</keyword>
<evidence type="ECO:0000313" key="3">
    <source>
        <dbReference type="EMBL" id="KAK9793721.1"/>
    </source>
</evidence>
<dbReference type="InterPro" id="IPR020471">
    <property type="entry name" value="AKR"/>
</dbReference>
<dbReference type="EMBL" id="JALJOQ010000148">
    <property type="protein sequence ID" value="KAK9793721.1"/>
    <property type="molecule type" value="Genomic_DNA"/>
</dbReference>
<dbReference type="Gene3D" id="3.20.20.100">
    <property type="entry name" value="NADP-dependent oxidoreductase domain"/>
    <property type="match status" value="1"/>
</dbReference>